<reference evidence="11" key="1">
    <citation type="submission" date="2017-09" db="EMBL/GenBank/DDBJ databases">
        <title>Depth-based differentiation of microbial function through sediment-hosted aquifers and enrichment of novel symbionts in the deep terrestrial subsurface.</title>
        <authorList>
            <person name="Probst A.J."/>
            <person name="Ladd B."/>
            <person name="Jarett J.K."/>
            <person name="Geller-Mcgrath D.E."/>
            <person name="Sieber C.M.K."/>
            <person name="Emerson J.B."/>
            <person name="Anantharaman K."/>
            <person name="Thomas B.C."/>
            <person name="Malmstrom R."/>
            <person name="Stieglmeier M."/>
            <person name="Klingl A."/>
            <person name="Woyke T."/>
            <person name="Ryan C.M."/>
            <person name="Banfield J.F."/>
        </authorList>
    </citation>
    <scope>NUCLEOTIDE SEQUENCE [LARGE SCALE GENOMIC DNA]</scope>
</reference>
<dbReference type="AlphaFoldDB" id="A0A2M8L7P3"/>
<evidence type="ECO:0000256" key="7">
    <source>
        <dbReference type="ARBA" id="ARBA00022932"/>
    </source>
</evidence>
<dbReference type="Pfam" id="PF01336">
    <property type="entry name" value="tRNA_anti-codon"/>
    <property type="match status" value="1"/>
</dbReference>
<dbReference type="GO" id="GO:0005737">
    <property type="term" value="C:cytoplasm"/>
    <property type="evidence" value="ECO:0007669"/>
    <property type="project" value="UniProtKB-SubCell"/>
</dbReference>
<dbReference type="Gene3D" id="3.20.20.140">
    <property type="entry name" value="Metal-dependent hydrolases"/>
    <property type="match status" value="1"/>
</dbReference>
<dbReference type="SUPFAM" id="SSF89550">
    <property type="entry name" value="PHP domain-like"/>
    <property type="match status" value="1"/>
</dbReference>
<dbReference type="CDD" id="cd04485">
    <property type="entry name" value="DnaE_OBF"/>
    <property type="match status" value="1"/>
</dbReference>
<dbReference type="Gene3D" id="2.40.50.140">
    <property type="entry name" value="Nucleic acid-binding proteins"/>
    <property type="match status" value="1"/>
</dbReference>
<keyword evidence="6" id="KW-0235">DNA replication</keyword>
<proteinExistence type="predicted"/>
<dbReference type="PANTHER" id="PTHR32294:SF0">
    <property type="entry name" value="DNA POLYMERASE III SUBUNIT ALPHA"/>
    <property type="match status" value="1"/>
</dbReference>
<dbReference type="GO" id="GO:0003676">
    <property type="term" value="F:nucleic acid binding"/>
    <property type="evidence" value="ECO:0007669"/>
    <property type="project" value="InterPro"/>
</dbReference>
<evidence type="ECO:0000256" key="4">
    <source>
        <dbReference type="ARBA" id="ARBA00022679"/>
    </source>
</evidence>
<accession>A0A2M8L7P3</accession>
<evidence type="ECO:0000313" key="10">
    <source>
        <dbReference type="EMBL" id="PJE70266.1"/>
    </source>
</evidence>
<dbReference type="InterPro" id="IPR003141">
    <property type="entry name" value="Pol/His_phosphatase_N"/>
</dbReference>
<sequence>MAEFTHLHVHSEYSLLDGLARIKDLFAKALELGMDSLALTDHGVLYGAHKFYLAALEYGVKPIIGVETYLAARSRFDKEAAKDSGRNHLILLAKNQNGYRNLMKLISLAHLEGFYYKPRVDWEILQQYHQDLIATSACLEGEIPSLLLAGEDKKATAKAKQYLDLFGKDFYLEIQHHPKIPDQAKANERIIKLSRKLGIPLVATNDVHYVEADDAEAQDALLAVQTQKMISDKNRMSMIDSPDFYLKSQEEMAKDFADYPDAIKNTQEIAAKCNLKIDLGTWHLPQYDVPDKMTAEQYLRQLTLAGLNKRYEQITPAIKTRVEYELKTITDKGYATYFLIVQDFVNWAKRQGIRVGPGRGSVAGSIVSYSLRITSLDPLFFALPFERFMHPDRPSTPDIDLDFADDRRDEVIDYVVKKYGVEKVAHIISFGRMESRGAVRDIGRVLGMPYSDPDRIAKLIPMGISIKEALKSVPELVTYYRQPQYKKLLDLAQKVEGIARHASVHAAGVVIGDKPLTNYVPLQLEPRTKKKRVTQFDMYDIDVDANKQAVGLLKIDFLGLRNLSILERCLEIVRQFRGKTIDLSGIRLDDKKTFQLLSTGATVGVFQLESAGMRKNIKELKPTTIFDLMAMVALYRPGPMQIIPEFIKRKNNPSEIRYLHPKLKNILARSYGLITYQDDVLLIATQVAGYSWAEADELRHAMSSKKHRPDMNKIKIKFIQGCVKNGLEASQAEELFRLVEPFGAYGFNKSHSACYAMVAYQTAYMKANYPVEFMAALLTADAASNSGPTKDEKITVAVQECRKMGIAVLPPNINRSQTDFTLEDLPQSLTGKAICFGLSAIKNVGQAAIETILSARQQDGAFRSLTDFCQRVDSQKVNKKVIESLIKSGAMDDFGKRAAMLSGLEDIRTHGAKLQKEKANGQTSLFGGSEAQQSAAAAQDNLPAVEEFSRQELLLLERELLGFYLTDHPLAGIMEKIESYLDYKLNQLSKDEHQGQLIRVAGIIADLRVVFTKKSNQEMAFARLEDDSGSMELVIFPKIFQQTKSIWAKDRIIIVEGRVEYREDSLSILVEKTFEPESITRLKKRAQRAAELIIQIPSSTPAPRLVELNKLLRESAGADQVALIFTDNHGNSKKMPLPYGINYDDQLREKIRHLLA</sequence>
<dbReference type="Pfam" id="PF14579">
    <property type="entry name" value="HHH_6"/>
    <property type="match status" value="1"/>
</dbReference>
<protein>
    <recommendedName>
        <fullName evidence="3">DNA polymerase III subunit alpha</fullName>
        <ecNumber evidence="2">2.7.7.7</ecNumber>
    </recommendedName>
</protein>
<evidence type="ECO:0000256" key="8">
    <source>
        <dbReference type="ARBA" id="ARBA00049244"/>
    </source>
</evidence>
<keyword evidence="7" id="KW-0239">DNA-directed DNA polymerase</keyword>
<dbReference type="Pfam" id="PF02811">
    <property type="entry name" value="PHP"/>
    <property type="match status" value="1"/>
</dbReference>
<dbReference type="NCBIfam" id="TIGR00594">
    <property type="entry name" value="polc"/>
    <property type="match status" value="1"/>
</dbReference>
<dbReference type="InterPro" id="IPR012340">
    <property type="entry name" value="NA-bd_OB-fold"/>
</dbReference>
<dbReference type="GO" id="GO:0006260">
    <property type="term" value="P:DNA replication"/>
    <property type="evidence" value="ECO:0007669"/>
    <property type="project" value="UniProtKB-KW"/>
</dbReference>
<comment type="caution">
    <text evidence="10">The sequence shown here is derived from an EMBL/GenBank/DDBJ whole genome shotgun (WGS) entry which is preliminary data.</text>
</comment>
<name>A0A2M8L7P3_9BACT</name>
<dbReference type="InterPro" id="IPR029460">
    <property type="entry name" value="DNAPol_HHH"/>
</dbReference>
<dbReference type="Gene3D" id="1.10.10.1600">
    <property type="entry name" value="Bacterial DNA polymerase III alpha subunit, thumb domain"/>
    <property type="match status" value="1"/>
</dbReference>
<dbReference type="PANTHER" id="PTHR32294">
    <property type="entry name" value="DNA POLYMERASE III SUBUNIT ALPHA"/>
    <property type="match status" value="1"/>
</dbReference>
<dbReference type="InterPro" id="IPR004365">
    <property type="entry name" value="NA-bd_OB_tRNA"/>
</dbReference>
<evidence type="ECO:0000256" key="1">
    <source>
        <dbReference type="ARBA" id="ARBA00004496"/>
    </source>
</evidence>
<dbReference type="GO" id="GO:0003887">
    <property type="term" value="F:DNA-directed DNA polymerase activity"/>
    <property type="evidence" value="ECO:0007669"/>
    <property type="project" value="UniProtKB-KW"/>
</dbReference>
<dbReference type="CDD" id="cd12113">
    <property type="entry name" value="PHP_PolIIIA_DnaE3"/>
    <property type="match status" value="1"/>
</dbReference>
<feature type="domain" description="Polymerase/histidinol phosphatase N-terminal" evidence="9">
    <location>
        <begin position="5"/>
        <end position="72"/>
    </location>
</feature>
<dbReference type="Pfam" id="PF17657">
    <property type="entry name" value="DNA_pol3_finger"/>
    <property type="match status" value="1"/>
</dbReference>
<dbReference type="Pfam" id="PF07733">
    <property type="entry name" value="DNA_pol3_alpha"/>
    <property type="match status" value="1"/>
</dbReference>
<dbReference type="GO" id="GO:0008408">
    <property type="term" value="F:3'-5' exonuclease activity"/>
    <property type="evidence" value="ECO:0007669"/>
    <property type="project" value="InterPro"/>
</dbReference>
<dbReference type="NCBIfam" id="NF005298">
    <property type="entry name" value="PRK06826.1"/>
    <property type="match status" value="1"/>
</dbReference>
<keyword evidence="5" id="KW-0548">Nucleotidyltransferase</keyword>
<evidence type="ECO:0000256" key="5">
    <source>
        <dbReference type="ARBA" id="ARBA00022695"/>
    </source>
</evidence>
<dbReference type="InterPro" id="IPR004013">
    <property type="entry name" value="PHP_dom"/>
</dbReference>
<dbReference type="InterPro" id="IPR040982">
    <property type="entry name" value="DNA_pol3_finger"/>
</dbReference>
<evidence type="ECO:0000259" key="9">
    <source>
        <dbReference type="SMART" id="SM00481"/>
    </source>
</evidence>
<dbReference type="InterPro" id="IPR016195">
    <property type="entry name" value="Pol/histidinol_Pase-like"/>
</dbReference>
<comment type="catalytic activity">
    <reaction evidence="8">
        <text>DNA(n) + a 2'-deoxyribonucleoside 5'-triphosphate = DNA(n+1) + diphosphate</text>
        <dbReference type="Rhea" id="RHEA:22508"/>
        <dbReference type="Rhea" id="RHEA-COMP:17339"/>
        <dbReference type="Rhea" id="RHEA-COMP:17340"/>
        <dbReference type="ChEBI" id="CHEBI:33019"/>
        <dbReference type="ChEBI" id="CHEBI:61560"/>
        <dbReference type="ChEBI" id="CHEBI:173112"/>
        <dbReference type="EC" id="2.7.7.7"/>
    </reaction>
</comment>
<dbReference type="NCBIfam" id="NF004226">
    <property type="entry name" value="PRK05673.1"/>
    <property type="match status" value="1"/>
</dbReference>
<dbReference type="InterPro" id="IPR011708">
    <property type="entry name" value="DNA_pol3_alpha_NTPase_dom"/>
</dbReference>
<dbReference type="SMART" id="SM00481">
    <property type="entry name" value="POLIIIAc"/>
    <property type="match status" value="1"/>
</dbReference>
<gene>
    <name evidence="10" type="ORF">COU97_00540</name>
</gene>
<comment type="subcellular location">
    <subcellularLocation>
        <location evidence="1">Cytoplasm</location>
    </subcellularLocation>
</comment>
<evidence type="ECO:0000256" key="3">
    <source>
        <dbReference type="ARBA" id="ARBA00019114"/>
    </source>
</evidence>
<dbReference type="EMBL" id="PFEM01000008">
    <property type="protein sequence ID" value="PJE70266.1"/>
    <property type="molecule type" value="Genomic_DNA"/>
</dbReference>
<dbReference type="InterPro" id="IPR004805">
    <property type="entry name" value="DnaE2/DnaE/PolC"/>
</dbReference>
<dbReference type="InterPro" id="IPR041931">
    <property type="entry name" value="DNA_pol3_alpha_thumb_dom"/>
</dbReference>
<evidence type="ECO:0000256" key="2">
    <source>
        <dbReference type="ARBA" id="ARBA00012417"/>
    </source>
</evidence>
<evidence type="ECO:0000256" key="6">
    <source>
        <dbReference type="ARBA" id="ARBA00022705"/>
    </source>
</evidence>
<evidence type="ECO:0000313" key="11">
    <source>
        <dbReference type="Proteomes" id="UP000231579"/>
    </source>
</evidence>
<dbReference type="Gene3D" id="1.10.150.870">
    <property type="match status" value="1"/>
</dbReference>
<dbReference type="EC" id="2.7.7.7" evidence="2"/>
<dbReference type="Proteomes" id="UP000231579">
    <property type="component" value="Unassembled WGS sequence"/>
</dbReference>
<organism evidence="10 11">
    <name type="scientific">Candidatus Shapirobacteria bacterium CG10_big_fil_rev_8_21_14_0_10_48_15</name>
    <dbReference type="NCBI Taxonomy" id="1974484"/>
    <lineage>
        <taxon>Bacteria</taxon>
        <taxon>Candidatus Shapironibacteriota</taxon>
    </lineage>
</organism>
<keyword evidence="4" id="KW-0808">Transferase</keyword>